<dbReference type="HAMAP" id="MF_00384">
    <property type="entry name" value="Homoser_kinase"/>
    <property type="match status" value="1"/>
</dbReference>
<keyword evidence="7" id="KW-0963">Cytoplasm</keyword>
<dbReference type="InterPro" id="IPR014721">
    <property type="entry name" value="Ribsml_uS5_D2-typ_fold_subgr"/>
</dbReference>
<dbReference type="InterPro" id="IPR013750">
    <property type="entry name" value="GHMP_kinase_C_dom"/>
</dbReference>
<evidence type="ECO:0000256" key="5">
    <source>
        <dbReference type="ARBA" id="ARBA00022777"/>
    </source>
</evidence>
<name>A0A7Y3R7S3_9FLAO</name>
<protein>
    <recommendedName>
        <fullName evidence="7 8">Homoserine kinase</fullName>
        <shortName evidence="7">HK</shortName>
        <shortName evidence="7">HSK</shortName>
        <ecNumber evidence="7 8">2.7.1.39</ecNumber>
    </recommendedName>
</protein>
<evidence type="ECO:0000256" key="6">
    <source>
        <dbReference type="ARBA" id="ARBA00022840"/>
    </source>
</evidence>
<dbReference type="Proteomes" id="UP000536509">
    <property type="component" value="Unassembled WGS sequence"/>
</dbReference>
<accession>A0A7Y3R7S3</accession>
<dbReference type="NCBIfam" id="TIGR00191">
    <property type="entry name" value="thrB"/>
    <property type="match status" value="1"/>
</dbReference>
<proteinExistence type="inferred from homology"/>
<dbReference type="UniPathway" id="UPA00050">
    <property type="reaction ID" value="UER00064"/>
</dbReference>
<feature type="domain" description="GHMP kinase N-terminal" evidence="9">
    <location>
        <begin position="65"/>
        <end position="147"/>
    </location>
</feature>
<dbReference type="SUPFAM" id="SSF54211">
    <property type="entry name" value="Ribosomal protein S5 domain 2-like"/>
    <property type="match status" value="1"/>
</dbReference>
<evidence type="ECO:0000259" key="10">
    <source>
        <dbReference type="Pfam" id="PF08544"/>
    </source>
</evidence>
<dbReference type="NCBIfam" id="NF002288">
    <property type="entry name" value="PRK01212.1-4"/>
    <property type="match status" value="1"/>
</dbReference>
<evidence type="ECO:0000256" key="3">
    <source>
        <dbReference type="ARBA" id="ARBA00022697"/>
    </source>
</evidence>
<dbReference type="EMBL" id="JABEVX010000002">
    <property type="protein sequence ID" value="NNT71495.1"/>
    <property type="molecule type" value="Genomic_DNA"/>
</dbReference>
<dbReference type="GO" id="GO:0005737">
    <property type="term" value="C:cytoplasm"/>
    <property type="evidence" value="ECO:0007669"/>
    <property type="project" value="UniProtKB-SubCell"/>
</dbReference>
<dbReference type="InterPro" id="IPR020568">
    <property type="entry name" value="Ribosomal_Su5_D2-typ_SF"/>
</dbReference>
<dbReference type="GO" id="GO:0004413">
    <property type="term" value="F:homoserine kinase activity"/>
    <property type="evidence" value="ECO:0007669"/>
    <property type="project" value="UniProtKB-UniRule"/>
</dbReference>
<dbReference type="Pfam" id="PF08544">
    <property type="entry name" value="GHMP_kinases_C"/>
    <property type="match status" value="1"/>
</dbReference>
<evidence type="ECO:0000256" key="7">
    <source>
        <dbReference type="HAMAP-Rule" id="MF_00384"/>
    </source>
</evidence>
<keyword evidence="12" id="KW-1185">Reference proteome</keyword>
<dbReference type="Gene3D" id="3.30.230.10">
    <property type="match status" value="1"/>
</dbReference>
<dbReference type="Gene3D" id="3.30.70.890">
    <property type="entry name" value="GHMP kinase, C-terminal domain"/>
    <property type="match status" value="1"/>
</dbReference>
<dbReference type="Pfam" id="PF00288">
    <property type="entry name" value="GHMP_kinases_N"/>
    <property type="match status" value="1"/>
</dbReference>
<dbReference type="InterPro" id="IPR036554">
    <property type="entry name" value="GHMP_kinase_C_sf"/>
</dbReference>
<evidence type="ECO:0000256" key="4">
    <source>
        <dbReference type="ARBA" id="ARBA00022741"/>
    </source>
</evidence>
<reference evidence="11 12" key="1">
    <citation type="submission" date="2020-05" db="EMBL/GenBank/DDBJ databases">
        <title>Draft genome of Flavobacterium sp. IMCC34852.</title>
        <authorList>
            <person name="Song J."/>
            <person name="Cho J.-C."/>
        </authorList>
    </citation>
    <scope>NUCLEOTIDE SEQUENCE [LARGE SCALE GENOMIC DNA]</scope>
    <source>
        <strain evidence="11 12">IMCC34852</strain>
    </source>
</reference>
<dbReference type="PANTHER" id="PTHR20861:SF1">
    <property type="entry name" value="HOMOSERINE KINASE"/>
    <property type="match status" value="1"/>
</dbReference>
<comment type="pathway">
    <text evidence="7">Amino-acid biosynthesis; L-threonine biosynthesis; L-threonine from L-aspartate: step 4/5.</text>
</comment>
<comment type="catalytic activity">
    <reaction evidence="7">
        <text>L-homoserine + ATP = O-phospho-L-homoserine + ADP + H(+)</text>
        <dbReference type="Rhea" id="RHEA:13985"/>
        <dbReference type="ChEBI" id="CHEBI:15378"/>
        <dbReference type="ChEBI" id="CHEBI:30616"/>
        <dbReference type="ChEBI" id="CHEBI:57476"/>
        <dbReference type="ChEBI" id="CHEBI:57590"/>
        <dbReference type="ChEBI" id="CHEBI:456216"/>
        <dbReference type="EC" id="2.7.1.39"/>
    </reaction>
</comment>
<evidence type="ECO:0000256" key="2">
    <source>
        <dbReference type="ARBA" id="ARBA00022679"/>
    </source>
</evidence>
<feature type="domain" description="GHMP kinase C-terminal" evidence="10">
    <location>
        <begin position="208"/>
        <end position="284"/>
    </location>
</feature>
<evidence type="ECO:0000313" key="12">
    <source>
        <dbReference type="Proteomes" id="UP000536509"/>
    </source>
</evidence>
<comment type="caution">
    <text evidence="7">Lacks conserved residue(s) required for the propagation of feature annotation.</text>
</comment>
<sequence length="306" mass="32225">MNEIKIFCPATIANLNCGFDVLGLCLEGIGDEMIIRKVAEKGIRITKIIGADLPLETEKNVAGVAALAIVNAANPDCGFEIEIHKKIKAGSGIGSSSASAAGAVFGINELLGKPFTRQELVDFAMKGEALASGCEHADNVAPCVLGGFTLVRGYNPLDVIKIESPSEIYAVVLHPQIELKTSDSRAVLPSAVPLKDAITQWGNVGGLIAGLYTKDYELIGRSLQDVIIEPARKQLIPNFDLVKNTALQNGALGSGISGAGPSIFALCKGQEIAEKVAYAMSNSYLETGIAFDMHISKVNDEGVKTI</sequence>
<evidence type="ECO:0000259" key="9">
    <source>
        <dbReference type="Pfam" id="PF00288"/>
    </source>
</evidence>
<organism evidence="11 12">
    <name type="scientific">Flavobacterium rivulicola</name>
    <dbReference type="NCBI Taxonomy" id="2732161"/>
    <lineage>
        <taxon>Bacteria</taxon>
        <taxon>Pseudomonadati</taxon>
        <taxon>Bacteroidota</taxon>
        <taxon>Flavobacteriia</taxon>
        <taxon>Flavobacteriales</taxon>
        <taxon>Flavobacteriaceae</taxon>
        <taxon>Flavobacterium</taxon>
    </lineage>
</organism>
<dbReference type="EC" id="2.7.1.39" evidence="7 8"/>
<keyword evidence="4 7" id="KW-0547">Nucleotide-binding</keyword>
<keyword evidence="3 7" id="KW-0791">Threonine biosynthesis</keyword>
<dbReference type="GO" id="GO:0009088">
    <property type="term" value="P:threonine biosynthetic process"/>
    <property type="evidence" value="ECO:0007669"/>
    <property type="project" value="UniProtKB-UniRule"/>
</dbReference>
<dbReference type="AlphaFoldDB" id="A0A7Y3R7S3"/>
<dbReference type="InterPro" id="IPR000870">
    <property type="entry name" value="Homoserine_kinase"/>
</dbReference>
<dbReference type="GO" id="GO:0005524">
    <property type="term" value="F:ATP binding"/>
    <property type="evidence" value="ECO:0007669"/>
    <property type="project" value="UniProtKB-UniRule"/>
</dbReference>
<evidence type="ECO:0000313" key="11">
    <source>
        <dbReference type="EMBL" id="NNT71495.1"/>
    </source>
</evidence>
<dbReference type="PANTHER" id="PTHR20861">
    <property type="entry name" value="HOMOSERINE/4-DIPHOSPHOCYTIDYL-2-C-METHYL-D-ERYTHRITOL KINASE"/>
    <property type="match status" value="1"/>
</dbReference>
<comment type="caution">
    <text evidence="11">The sequence shown here is derived from an EMBL/GenBank/DDBJ whole genome shotgun (WGS) entry which is preliminary data.</text>
</comment>
<dbReference type="SUPFAM" id="SSF55060">
    <property type="entry name" value="GHMP Kinase, C-terminal domain"/>
    <property type="match status" value="1"/>
</dbReference>
<keyword evidence="6 7" id="KW-0067">ATP-binding</keyword>
<gene>
    <name evidence="7" type="primary">thrB</name>
    <name evidence="11" type="ORF">HKT18_04615</name>
</gene>
<comment type="similarity">
    <text evidence="7">Belongs to the GHMP kinase family. Homoserine kinase subfamily.</text>
</comment>
<comment type="function">
    <text evidence="7">Catalyzes the ATP-dependent phosphorylation of L-homoserine to L-homoserine phosphate.</text>
</comment>
<comment type="subcellular location">
    <subcellularLocation>
        <location evidence="7">Cytoplasm</location>
    </subcellularLocation>
</comment>
<keyword evidence="1 7" id="KW-0028">Amino-acid biosynthesis</keyword>
<keyword evidence="2 7" id="KW-0808">Transferase</keyword>
<evidence type="ECO:0000256" key="8">
    <source>
        <dbReference type="NCBIfam" id="TIGR00191"/>
    </source>
</evidence>
<dbReference type="PRINTS" id="PR00958">
    <property type="entry name" value="HOMSERKINASE"/>
</dbReference>
<dbReference type="InterPro" id="IPR006204">
    <property type="entry name" value="GHMP_kinase_N_dom"/>
</dbReference>
<keyword evidence="5 7" id="KW-0418">Kinase</keyword>
<dbReference type="RefSeq" id="WP_171221707.1">
    <property type="nucleotide sequence ID" value="NZ_CP121446.1"/>
</dbReference>
<evidence type="ECO:0000256" key="1">
    <source>
        <dbReference type="ARBA" id="ARBA00022605"/>
    </source>
</evidence>
<dbReference type="PIRSF" id="PIRSF000676">
    <property type="entry name" value="Homoser_kin"/>
    <property type="match status" value="1"/>
</dbReference>